<dbReference type="AlphaFoldDB" id="A0A0F6IL28"/>
<proteinExistence type="predicted"/>
<feature type="transmembrane region" description="Helical" evidence="1">
    <location>
        <begin position="12"/>
        <end position="34"/>
    </location>
</feature>
<accession>A0A0F6IL28</accession>
<comment type="caution">
    <text evidence="2">The sequence shown here is derived from an EMBL/GenBank/DDBJ whole genome shotgun (WGS) entry which is preliminary data.</text>
</comment>
<organism evidence="2 3">
    <name type="scientific">Leptospira interrogans str. FPW1039</name>
    <dbReference type="NCBI Taxonomy" id="1193040"/>
    <lineage>
        <taxon>Bacteria</taxon>
        <taxon>Pseudomonadati</taxon>
        <taxon>Spirochaetota</taxon>
        <taxon>Spirochaetia</taxon>
        <taxon>Leptospirales</taxon>
        <taxon>Leptospiraceae</taxon>
        <taxon>Leptospira</taxon>
    </lineage>
</organism>
<feature type="transmembrane region" description="Helical" evidence="1">
    <location>
        <begin position="40"/>
        <end position="67"/>
    </location>
</feature>
<dbReference type="EMBL" id="AKWR02000006">
    <property type="protein sequence ID" value="EMJ38753.1"/>
    <property type="molecule type" value="Genomic_DNA"/>
</dbReference>
<gene>
    <name evidence="2" type="ORF">LEP1GSC079_0357</name>
</gene>
<protein>
    <submittedName>
        <fullName evidence="2">Uncharacterized protein</fullName>
    </submittedName>
</protein>
<reference evidence="2 3" key="1">
    <citation type="submission" date="2013-01" db="EMBL/GenBank/DDBJ databases">
        <authorList>
            <person name="Harkins D.M."/>
            <person name="Durkin A.S."/>
            <person name="Brinkac L.M."/>
            <person name="Haft D.H."/>
            <person name="Selengut J.D."/>
            <person name="Sanka R."/>
            <person name="DePew J."/>
            <person name="Purushe J."/>
            <person name="Peacock S.J."/>
            <person name="Thaipadungpanit J."/>
            <person name="Wuthiekanun V.W."/>
            <person name="Day N.P."/>
            <person name="Vinetz J.M."/>
            <person name="Sutton G.G."/>
            <person name="Nierman W.C."/>
            <person name="Fouts D.E."/>
        </authorList>
    </citation>
    <scope>NUCLEOTIDE SEQUENCE [LARGE SCALE GENOMIC DNA]</scope>
    <source>
        <strain evidence="2 3">FPW1039</strain>
    </source>
</reference>
<evidence type="ECO:0000313" key="2">
    <source>
        <dbReference type="EMBL" id="EMJ38753.1"/>
    </source>
</evidence>
<feature type="non-terminal residue" evidence="2">
    <location>
        <position position="1"/>
    </location>
</feature>
<sequence length="274" mass="32014">RYNSKQITLKKVCILIDKVLYIFFMNFLIPYSVLLHRFRILGFIILLSVCIYSIHCIYNAGIVTALLTNPQPIIRNEAPVIDSEMLLSYSDVFYAQTKFLCAAPTGEGYGTAMYDRTEICFLKLSTEDANWIRQKFSNVPPGKLLDRNDHLWRRSWNQVGFGRPVLHDDPLEEMYGDDDSEKEHMTTGVVFLKWVTLRLLINQVNPNGLIHYSELETYGFSSETKRVLRFIPYNPTIPNQTDRCSIFFCSETDYYIPLQGNFLFRIKKFHSHFM</sequence>
<evidence type="ECO:0000313" key="3">
    <source>
        <dbReference type="Proteomes" id="UP000012164"/>
    </source>
</evidence>
<keyword evidence="1" id="KW-0812">Transmembrane</keyword>
<keyword evidence="1" id="KW-1133">Transmembrane helix</keyword>
<name>A0A0F6IL28_LEPIR</name>
<dbReference type="Proteomes" id="UP000012164">
    <property type="component" value="Unassembled WGS sequence"/>
</dbReference>
<keyword evidence="1" id="KW-0472">Membrane</keyword>
<evidence type="ECO:0000256" key="1">
    <source>
        <dbReference type="SAM" id="Phobius"/>
    </source>
</evidence>